<organism evidence="1 2">
    <name type="scientific">Legionella brunensis</name>
    <dbReference type="NCBI Taxonomy" id="29422"/>
    <lineage>
        <taxon>Bacteria</taxon>
        <taxon>Pseudomonadati</taxon>
        <taxon>Pseudomonadota</taxon>
        <taxon>Gammaproteobacteria</taxon>
        <taxon>Legionellales</taxon>
        <taxon>Legionellaceae</taxon>
        <taxon>Legionella</taxon>
    </lineage>
</organism>
<name>A0A0W0SED9_9GAMM</name>
<dbReference type="PANTHER" id="PTHR47478:SF1">
    <property type="entry name" value="PYRIMIDINE 5'-NUCLEOTIDASE YJJG"/>
    <property type="match status" value="1"/>
</dbReference>
<dbReference type="GO" id="GO:0008253">
    <property type="term" value="F:5'-nucleotidase activity"/>
    <property type="evidence" value="ECO:0007669"/>
    <property type="project" value="InterPro"/>
</dbReference>
<dbReference type="NCBIfam" id="TIGR02254">
    <property type="entry name" value="YjjG_YfnB"/>
    <property type="match status" value="1"/>
</dbReference>
<dbReference type="InterPro" id="IPR036412">
    <property type="entry name" value="HAD-like_sf"/>
</dbReference>
<dbReference type="Proteomes" id="UP000054742">
    <property type="component" value="Unassembled WGS sequence"/>
</dbReference>
<dbReference type="STRING" id="29422.Lbru_2067"/>
<dbReference type="OrthoDB" id="148966at2"/>
<dbReference type="NCBIfam" id="TIGR01549">
    <property type="entry name" value="HAD-SF-IA-v1"/>
    <property type="match status" value="1"/>
</dbReference>
<evidence type="ECO:0000313" key="1">
    <source>
        <dbReference type="EMBL" id="KTC81547.1"/>
    </source>
</evidence>
<dbReference type="InterPro" id="IPR023198">
    <property type="entry name" value="PGP-like_dom2"/>
</dbReference>
<dbReference type="InterPro" id="IPR052550">
    <property type="entry name" value="Pyrimidine_5'-ntase_YjjG"/>
</dbReference>
<dbReference type="InterPro" id="IPR011951">
    <property type="entry name" value="HAD-SF_hydro_IA_YjjG/PynA"/>
</dbReference>
<dbReference type="SFLD" id="SFLDG01129">
    <property type="entry name" value="C1.5:_HAD__Beta-PGM__Phosphata"/>
    <property type="match status" value="1"/>
</dbReference>
<dbReference type="RefSeq" id="WP_058442056.1">
    <property type="nucleotide sequence ID" value="NZ_CAAAHU010000005.1"/>
</dbReference>
<dbReference type="CDD" id="cd04305">
    <property type="entry name" value="HAD_Neu5Ac-Pase_like"/>
    <property type="match status" value="1"/>
</dbReference>
<proteinExistence type="predicted"/>
<keyword evidence="2" id="KW-1185">Reference proteome</keyword>
<sequence length="235" mass="26766">MKIYEWILFDADETLFHFDAFRGLQHLFSNFGVNFTKLDYQEYEAVNKFLWVDYQNGNITAQELQHQRFSNWANKLQIPSQDLSRAFLGAMAEICTPLEGVVELLNTLKGHVKLGIITNGFTELQQVRLERTGLSGHFDLLVVSEQVGFAKPHRGIFEHALSEMGNPAPEQVLMVGDNPDSDILGGINAGLDTCWFNVHKKSVPEGIMPQYQVSSHRELQHLLFERHDTISVYTT</sequence>
<dbReference type="EMBL" id="LNXV01000029">
    <property type="protein sequence ID" value="KTC81547.1"/>
    <property type="molecule type" value="Genomic_DNA"/>
</dbReference>
<dbReference type="Pfam" id="PF00702">
    <property type="entry name" value="Hydrolase"/>
    <property type="match status" value="1"/>
</dbReference>
<protein>
    <submittedName>
        <fullName evidence="1">Haloacid dehalogenase</fullName>
    </submittedName>
</protein>
<dbReference type="PANTHER" id="PTHR47478">
    <property type="match status" value="1"/>
</dbReference>
<dbReference type="SFLD" id="SFLDS00003">
    <property type="entry name" value="Haloacid_Dehalogenase"/>
    <property type="match status" value="1"/>
</dbReference>
<reference evidence="1 2" key="1">
    <citation type="submission" date="2015-11" db="EMBL/GenBank/DDBJ databases">
        <title>Genomic analysis of 38 Legionella species identifies large and diverse effector repertoires.</title>
        <authorList>
            <person name="Burstein D."/>
            <person name="Amaro F."/>
            <person name="Zusman T."/>
            <person name="Lifshitz Z."/>
            <person name="Cohen O."/>
            <person name="Gilbert J.A."/>
            <person name="Pupko T."/>
            <person name="Shuman H.A."/>
            <person name="Segal G."/>
        </authorList>
    </citation>
    <scope>NUCLEOTIDE SEQUENCE [LARGE SCALE GENOMIC DNA]</scope>
    <source>
        <strain evidence="1 2">ATCC 43878</strain>
    </source>
</reference>
<gene>
    <name evidence="1" type="ORF">Lbru_2067</name>
</gene>
<dbReference type="InterPro" id="IPR006439">
    <property type="entry name" value="HAD-SF_hydro_IA"/>
</dbReference>
<accession>A0A0W0SED9</accession>
<dbReference type="SUPFAM" id="SSF56784">
    <property type="entry name" value="HAD-like"/>
    <property type="match status" value="1"/>
</dbReference>
<comment type="caution">
    <text evidence="1">The sequence shown here is derived from an EMBL/GenBank/DDBJ whole genome shotgun (WGS) entry which is preliminary data.</text>
</comment>
<dbReference type="NCBIfam" id="TIGR01509">
    <property type="entry name" value="HAD-SF-IA-v3"/>
    <property type="match status" value="1"/>
</dbReference>
<dbReference type="Gene3D" id="1.10.150.240">
    <property type="entry name" value="Putative phosphatase, domain 2"/>
    <property type="match status" value="1"/>
</dbReference>
<dbReference type="InterPro" id="IPR023214">
    <property type="entry name" value="HAD_sf"/>
</dbReference>
<dbReference type="PATRIC" id="fig|29422.6.peg.2205"/>
<dbReference type="AlphaFoldDB" id="A0A0W0SED9"/>
<dbReference type="NCBIfam" id="NF006976">
    <property type="entry name" value="PRK09449.1"/>
    <property type="match status" value="1"/>
</dbReference>
<evidence type="ECO:0000313" key="2">
    <source>
        <dbReference type="Proteomes" id="UP000054742"/>
    </source>
</evidence>
<dbReference type="Gene3D" id="3.40.50.1000">
    <property type="entry name" value="HAD superfamily/HAD-like"/>
    <property type="match status" value="1"/>
</dbReference>